<dbReference type="Gene3D" id="3.90.1600.10">
    <property type="entry name" value="Palm domain of DNA polymerase"/>
    <property type="match status" value="1"/>
</dbReference>
<evidence type="ECO:0000256" key="12">
    <source>
        <dbReference type="ARBA" id="ARBA00022932"/>
    </source>
</evidence>
<dbReference type="SUPFAM" id="SSF53098">
    <property type="entry name" value="Ribonuclease H-like"/>
    <property type="match status" value="1"/>
</dbReference>
<keyword evidence="12 20" id="KW-0239">DNA-directed DNA polymerase</keyword>
<evidence type="ECO:0000256" key="20">
    <source>
        <dbReference type="RuleBase" id="RU000442"/>
    </source>
</evidence>
<dbReference type="InterPro" id="IPR023211">
    <property type="entry name" value="DNA_pol_palm_dom_sf"/>
</dbReference>
<feature type="domain" description="DNA polymerase zeta catalytic subunit N-terminal" evidence="25">
    <location>
        <begin position="2"/>
        <end position="54"/>
    </location>
</feature>
<keyword evidence="14" id="KW-0411">Iron-sulfur</keyword>
<dbReference type="GO" id="GO:0042276">
    <property type="term" value="P:error-prone translesion synthesis"/>
    <property type="evidence" value="ECO:0007669"/>
    <property type="project" value="TreeGrafter"/>
</dbReference>
<dbReference type="GO" id="GO:0016035">
    <property type="term" value="C:zeta DNA polymerase complex"/>
    <property type="evidence" value="ECO:0007669"/>
    <property type="project" value="InterPro"/>
</dbReference>
<dbReference type="InterPro" id="IPR017964">
    <property type="entry name" value="DNA-dir_DNA_pol_B_CS"/>
</dbReference>
<dbReference type="CDD" id="cd05778">
    <property type="entry name" value="DNA_polB_zeta_exo"/>
    <property type="match status" value="1"/>
</dbReference>
<dbReference type="InterPro" id="IPR006172">
    <property type="entry name" value="DNA-dir_DNA_pol_B"/>
</dbReference>
<evidence type="ECO:0000256" key="18">
    <source>
        <dbReference type="ARBA" id="ARBA00049244"/>
    </source>
</evidence>
<evidence type="ECO:0000256" key="1">
    <source>
        <dbReference type="ARBA" id="ARBA00001966"/>
    </source>
</evidence>
<evidence type="ECO:0000256" key="16">
    <source>
        <dbReference type="ARBA" id="ARBA00023204"/>
    </source>
</evidence>
<evidence type="ECO:0000256" key="4">
    <source>
        <dbReference type="ARBA" id="ARBA00022485"/>
    </source>
</evidence>
<feature type="compositionally biased region" description="Basic and acidic residues" evidence="21">
    <location>
        <begin position="527"/>
        <end position="545"/>
    </location>
</feature>
<keyword evidence="15 20" id="KW-0238">DNA-binding</keyword>
<dbReference type="Pfam" id="PF03104">
    <property type="entry name" value="DNA_pol_B_exo1"/>
    <property type="match status" value="1"/>
</dbReference>
<comment type="similarity">
    <text evidence="3 20">Belongs to the DNA polymerase type-B family.</text>
</comment>
<dbReference type="SUPFAM" id="SSF56672">
    <property type="entry name" value="DNA/RNA polymerases"/>
    <property type="match status" value="1"/>
</dbReference>
<evidence type="ECO:0000256" key="15">
    <source>
        <dbReference type="ARBA" id="ARBA00023125"/>
    </source>
</evidence>
<keyword evidence="17" id="KW-0539">Nucleus</keyword>
<dbReference type="Gene3D" id="1.10.287.690">
    <property type="entry name" value="Helix hairpin bin"/>
    <property type="match status" value="1"/>
</dbReference>
<dbReference type="InterPro" id="IPR012337">
    <property type="entry name" value="RNaseH-like_sf"/>
</dbReference>
<keyword evidence="11" id="KW-0862">Zinc</keyword>
<evidence type="ECO:0000256" key="19">
    <source>
        <dbReference type="ARBA" id="ARBA00066055"/>
    </source>
</evidence>
<feature type="domain" description="DNA-directed DNA polymerase family B exonuclease" evidence="23">
    <location>
        <begin position="1043"/>
        <end position="1179"/>
    </location>
</feature>
<evidence type="ECO:0000256" key="10">
    <source>
        <dbReference type="ARBA" id="ARBA00022771"/>
    </source>
</evidence>
<dbReference type="Gene3D" id="1.10.132.60">
    <property type="entry name" value="DNA polymerase family B, C-terminal domain"/>
    <property type="match status" value="1"/>
</dbReference>
<dbReference type="InterPro" id="IPR056447">
    <property type="entry name" value="REV3_N"/>
</dbReference>
<dbReference type="EMBL" id="CM035411">
    <property type="protein sequence ID" value="KAH7435488.1"/>
    <property type="molecule type" value="Genomic_DNA"/>
</dbReference>
<dbReference type="GO" id="GO:0051539">
    <property type="term" value="F:4 iron, 4 sulfur cluster binding"/>
    <property type="evidence" value="ECO:0007669"/>
    <property type="project" value="UniProtKB-KW"/>
</dbReference>
<evidence type="ECO:0000256" key="11">
    <source>
        <dbReference type="ARBA" id="ARBA00022833"/>
    </source>
</evidence>
<dbReference type="InterPro" id="IPR030559">
    <property type="entry name" value="PolZ_Rev3"/>
</dbReference>
<dbReference type="GO" id="GO:0005634">
    <property type="term" value="C:nucleus"/>
    <property type="evidence" value="ECO:0007669"/>
    <property type="project" value="UniProtKB-SubCell"/>
</dbReference>
<dbReference type="Proteomes" id="UP000825935">
    <property type="component" value="Chromosome 6"/>
</dbReference>
<keyword evidence="10" id="KW-0863">Zinc-finger</keyword>
<evidence type="ECO:0000259" key="23">
    <source>
        <dbReference type="Pfam" id="PF03104"/>
    </source>
</evidence>
<evidence type="ECO:0000256" key="7">
    <source>
        <dbReference type="ARBA" id="ARBA00022705"/>
    </source>
</evidence>
<evidence type="ECO:0000259" key="25">
    <source>
        <dbReference type="Pfam" id="PF24065"/>
    </source>
</evidence>
<dbReference type="PANTHER" id="PTHR45812:SF1">
    <property type="entry name" value="DNA POLYMERASE ZETA CATALYTIC SUBUNIT"/>
    <property type="match status" value="1"/>
</dbReference>
<accession>A0A8T2UL79</accession>
<gene>
    <name evidence="26" type="ORF">KP509_06G067000</name>
</gene>
<comment type="caution">
    <text evidence="26">The sequence shown here is derived from an EMBL/GenBank/DDBJ whole genome shotgun (WGS) entry which is preliminary data.</text>
</comment>
<dbReference type="InterPro" id="IPR006133">
    <property type="entry name" value="DNA-dir_DNA_pol_B_exonuc"/>
</dbReference>
<keyword evidence="7 20" id="KW-0235">DNA replication</keyword>
<evidence type="ECO:0000256" key="3">
    <source>
        <dbReference type="ARBA" id="ARBA00005755"/>
    </source>
</evidence>
<comment type="catalytic activity">
    <reaction evidence="18 20">
        <text>DNA(n) + a 2'-deoxyribonucleoside 5'-triphosphate = DNA(n+1) + diphosphate</text>
        <dbReference type="Rhea" id="RHEA:22508"/>
        <dbReference type="Rhea" id="RHEA-COMP:17339"/>
        <dbReference type="Rhea" id="RHEA-COMP:17340"/>
        <dbReference type="ChEBI" id="CHEBI:33019"/>
        <dbReference type="ChEBI" id="CHEBI:61560"/>
        <dbReference type="ChEBI" id="CHEBI:173112"/>
        <dbReference type="EC" id="2.7.7.7"/>
    </reaction>
</comment>
<feature type="region of interest" description="Disordered" evidence="21">
    <location>
        <begin position="502"/>
        <end position="545"/>
    </location>
</feature>
<reference evidence="26" key="1">
    <citation type="submission" date="2021-08" db="EMBL/GenBank/DDBJ databases">
        <title>WGS assembly of Ceratopteris richardii.</title>
        <authorList>
            <person name="Marchant D.B."/>
            <person name="Chen G."/>
            <person name="Jenkins J."/>
            <person name="Shu S."/>
            <person name="Leebens-Mack J."/>
            <person name="Grimwood J."/>
            <person name="Schmutz J."/>
            <person name="Soltis P."/>
            <person name="Soltis D."/>
            <person name="Chen Z.-H."/>
        </authorList>
    </citation>
    <scope>NUCLEOTIDE SEQUENCE</scope>
    <source>
        <strain evidence="26">Whitten #5841</strain>
        <tissue evidence="26">Leaf</tissue>
    </source>
</reference>
<dbReference type="PRINTS" id="PR00106">
    <property type="entry name" value="DNAPOLB"/>
</dbReference>
<dbReference type="InterPro" id="IPR043502">
    <property type="entry name" value="DNA/RNA_pol_sf"/>
</dbReference>
<evidence type="ECO:0000256" key="5">
    <source>
        <dbReference type="ARBA" id="ARBA00022679"/>
    </source>
</evidence>
<evidence type="ECO:0000256" key="8">
    <source>
        <dbReference type="ARBA" id="ARBA00022723"/>
    </source>
</evidence>
<dbReference type="EC" id="2.7.7.7" evidence="20"/>
<evidence type="ECO:0000256" key="14">
    <source>
        <dbReference type="ARBA" id="ARBA00023014"/>
    </source>
</evidence>
<dbReference type="InterPro" id="IPR036397">
    <property type="entry name" value="RNaseH_sf"/>
</dbReference>
<evidence type="ECO:0000256" key="13">
    <source>
        <dbReference type="ARBA" id="ARBA00023004"/>
    </source>
</evidence>
<dbReference type="Pfam" id="PF00136">
    <property type="entry name" value="DNA_pol_B"/>
    <property type="match status" value="1"/>
</dbReference>
<keyword evidence="13" id="KW-0408">Iron</keyword>
<dbReference type="GO" id="GO:0003677">
    <property type="term" value="F:DNA binding"/>
    <property type="evidence" value="ECO:0007669"/>
    <property type="project" value="UniProtKB-KW"/>
</dbReference>
<feature type="compositionally biased region" description="Polar residues" evidence="21">
    <location>
        <begin position="502"/>
        <end position="511"/>
    </location>
</feature>
<dbReference type="InterPro" id="IPR006134">
    <property type="entry name" value="DNA-dir_DNA_pol_B_multi_dom"/>
</dbReference>
<comment type="subcellular location">
    <subcellularLocation>
        <location evidence="2">Nucleus</location>
    </subcellularLocation>
</comment>
<dbReference type="PANTHER" id="PTHR45812">
    <property type="entry name" value="DNA POLYMERASE ZETA CATALYTIC SUBUNIT"/>
    <property type="match status" value="1"/>
</dbReference>
<dbReference type="GO" id="GO:0000166">
    <property type="term" value="F:nucleotide binding"/>
    <property type="evidence" value="ECO:0007669"/>
    <property type="project" value="InterPro"/>
</dbReference>
<evidence type="ECO:0000256" key="9">
    <source>
        <dbReference type="ARBA" id="ARBA00022763"/>
    </source>
</evidence>
<evidence type="ECO:0000259" key="22">
    <source>
        <dbReference type="Pfam" id="PF00136"/>
    </source>
</evidence>
<dbReference type="GO" id="GO:0000724">
    <property type="term" value="P:double-strand break repair via homologous recombination"/>
    <property type="evidence" value="ECO:0007669"/>
    <property type="project" value="TreeGrafter"/>
</dbReference>
<keyword evidence="8" id="KW-0479">Metal-binding</keyword>
<dbReference type="InterPro" id="IPR056435">
    <property type="entry name" value="DPOD/Z_N"/>
</dbReference>
<keyword evidence="4" id="KW-0004">4Fe-4S</keyword>
<proteinExistence type="inferred from homology"/>
<dbReference type="Pfam" id="PF24065">
    <property type="entry name" value="REV3_N"/>
    <property type="match status" value="1"/>
</dbReference>
<dbReference type="OMA" id="ADDECTH"/>
<evidence type="ECO:0000313" key="27">
    <source>
        <dbReference type="Proteomes" id="UP000825935"/>
    </source>
</evidence>
<evidence type="ECO:0000313" key="26">
    <source>
        <dbReference type="EMBL" id="KAH7435488.1"/>
    </source>
</evidence>
<evidence type="ECO:0000256" key="21">
    <source>
        <dbReference type="SAM" id="MobiDB-lite"/>
    </source>
</evidence>
<dbReference type="Gene3D" id="3.30.420.10">
    <property type="entry name" value="Ribonuclease H-like superfamily/Ribonuclease H"/>
    <property type="match status" value="1"/>
</dbReference>
<keyword evidence="9" id="KW-0227">DNA damage</keyword>
<evidence type="ECO:0000259" key="24">
    <source>
        <dbReference type="Pfam" id="PF24055"/>
    </source>
</evidence>
<dbReference type="GO" id="GO:0008270">
    <property type="term" value="F:zinc ion binding"/>
    <property type="evidence" value="ECO:0007669"/>
    <property type="project" value="UniProtKB-KW"/>
</dbReference>
<dbReference type="CDD" id="cd05534">
    <property type="entry name" value="POLBc_zeta"/>
    <property type="match status" value="1"/>
</dbReference>
<dbReference type="Gene3D" id="3.30.342.10">
    <property type="entry name" value="DNA Polymerase, chain B, domain 1"/>
    <property type="match status" value="1"/>
</dbReference>
<dbReference type="OrthoDB" id="2414538at2759"/>
<dbReference type="FunFam" id="3.30.420.10:FF:000024">
    <property type="entry name" value="DNA polymerase zeta catalytic subunit"/>
    <property type="match status" value="1"/>
</dbReference>
<comment type="cofactor">
    <cofactor evidence="1">
        <name>[4Fe-4S] cluster</name>
        <dbReference type="ChEBI" id="CHEBI:49883"/>
    </cofactor>
</comment>
<feature type="domain" description="DNA polymerase delta/zeta catalytic subunit N-terminal" evidence="24">
    <location>
        <begin position="56"/>
        <end position="136"/>
    </location>
</feature>
<dbReference type="Pfam" id="PF24055">
    <property type="entry name" value="POL3_N"/>
    <property type="match status" value="1"/>
</dbReference>
<dbReference type="InterPro" id="IPR042087">
    <property type="entry name" value="DNA_pol_B_thumb"/>
</dbReference>
<keyword evidence="5 20" id="KW-0808">Transferase</keyword>
<keyword evidence="16" id="KW-0234">DNA repair</keyword>
<feature type="region of interest" description="Disordered" evidence="21">
    <location>
        <begin position="992"/>
        <end position="1027"/>
    </location>
</feature>
<dbReference type="FunFam" id="1.10.287.690:FF:000002">
    <property type="entry name" value="DNA polymerase zeta"/>
    <property type="match status" value="1"/>
</dbReference>
<evidence type="ECO:0000256" key="17">
    <source>
        <dbReference type="ARBA" id="ARBA00023242"/>
    </source>
</evidence>
<comment type="subunit">
    <text evidence="19">Forms DNA polymerase zeta with REV7.</text>
</comment>
<sequence length="1870" mass="208904">MSLRIVTLDYYMAPPIPELDYCYSSLLGQPIAEVPIVRIFGTTLTGRKICLHLHKAFPYFYVPYDKDLPQDESHAWMFVRSLALAIEKALKLASNSGAKQQHVYSCSLVRGKKFYGFHAEEQLFVKIVLYHPQDVSRLSGILLGGGILNKQFQPYESHIPFLLQVLVDHNLAGMGHLHLSNIQFRQPVLENQFSHIRASKSDLKNVVSSLVESITSMGSSTMEARVLICKLMEVWCRRVHSEVNTQFTLPDKQSTCELEGDTCVEAILNQYELCYTPLEKASSGVKMVQSLVPMWDELNIAVSTGSVGKERTVQSQNDGVDAAYKERFSKIIQNSIEVKDQSSRDIGAENVRGELNGGDESIRKCNTLLLSTQAAYSRGSPSSKQSHSCESVSLGIGFGATDERHDDLLNEDLIKQKFTQDSQDTDEEAIEILKWMTSLEQDDVSGGRLSDFEGLHDEMSLSEAFQHADAALAKVLADYEVSSQQECQEILDCTQYTENGPSGALRSSNDCIPQLDGSFDEDEPDLEASKRESERKFFSKSRESGNSVMDEHADKAVKKWGLVPVKRTSELVLACEARHVARSLNEGTSRSVRDPKCPGMANLGSSELSARDLMRSKRMRRQLTQTTAANCLSESIDARDVENKLILIKDGGQEIEQSARFGPLPFLKSDLPGNRYQGEGIIKEELQLESCQSVNAEIHTANGGACSGMELWFPEKTEALTKNISCEVRYGGLAVTGKGTEESQSFACAELHRDPDMLNESRSAGDVMESKSHLVNFCFWRKPPTAEHLLATFQNYDLPSANHGEVFYGNPEDLPDQPTVMAGLLFKAKSKGVDHLSCFEFGSNGGGRCQLSNFTSVNMWSPFTENDTTILPSHFQNDGTALFLLSPVKLPPRIVDVCTWLRGRNFQESNVHKYEDDIHDVCTQHSDGTEHDDEISKPASPKYNESFAFLSPKELITTIDQKSMSQCSLQTDVGTISDRKCILSSDISRDCSSSKGVQYGSSAEEHRSRGDVSQISGPSGAVHNITPLSQTGFKDPASIGHGQQISIMSIEVLALNRGDLRPDPRYDAIECITLTIQNDANTGQLSWSSTFVLLHNDQDGESTRNYNGLIGCEVFKAKDEISLLQMFIWFVRMCDPDILVGWEIQGFSLGILAERAANLGLGLLREISRIPTNKELSQALANSAGKEVKINPSETVMEQLVIDDEWGRTHGSGIHVDGRIVLNLWRIMRSEVKLGIYTVEAVSEAVLKRKVPQIPWRTLTQWFTNRCGKNKHLCLEYCIRRAQLNLEIMDQLDLVNRTSELARVFGIDFFSVLSRGSQYRVESMLLRIAHSQNFLLLSPSREQVATQPAMQCLPLVMEPESRFYTDPVVVLDFQSLYPSMIIAYNLCYSTCLGKVVSDNPKVFGVTTLNLDLMSLKGQQNSLTFTPNGIMFLPSKIRPGVLPRLLDEILSTRIMIKQSMKKLLPTQKVLERVLNARQLALKLISNVTYGYTAAGFSGRMPCAEIADSIVQCGRKTLESAINFVNTNAKWNAQVVYGDTDSMFVLLKGRTKSEAFEIGEEIADAITELNPHPVTLKMEKVYHPCVLMTKKRYVGYSYENINQETPKFDAKGIETVRRDSCAAVSKTLEKSLRILFESHDVSQVKAYLQRQWRKIISGRISFQDFIFAKEVRLGSYSARASVLPPAAIVATKAMALDPRAEPRYGERIPYIVVHGELGARLVDMVVDPHALVHPSSELRLHDVYYITKQIIPALQRVFGLIGVDLNAWYNDLPRVSRPSFTKRSVPRCLLKVSYDNYETDNGLTRTLVNSHTIDHYYLSQHCLVCGDLVPAASSTCGNCSTSRDLVGTIVLGRLSFLERQFKHLIEALWWRK</sequence>
<organism evidence="26 27">
    <name type="scientific">Ceratopteris richardii</name>
    <name type="common">Triangle waterfern</name>
    <dbReference type="NCBI Taxonomy" id="49495"/>
    <lineage>
        <taxon>Eukaryota</taxon>
        <taxon>Viridiplantae</taxon>
        <taxon>Streptophyta</taxon>
        <taxon>Embryophyta</taxon>
        <taxon>Tracheophyta</taxon>
        <taxon>Polypodiopsida</taxon>
        <taxon>Polypodiidae</taxon>
        <taxon>Polypodiales</taxon>
        <taxon>Pteridineae</taxon>
        <taxon>Pteridaceae</taxon>
        <taxon>Parkerioideae</taxon>
        <taxon>Ceratopteris</taxon>
    </lineage>
</organism>
<dbReference type="SMART" id="SM00486">
    <property type="entry name" value="POLBc"/>
    <property type="match status" value="1"/>
</dbReference>
<dbReference type="GO" id="GO:0003887">
    <property type="term" value="F:DNA-directed DNA polymerase activity"/>
    <property type="evidence" value="ECO:0007669"/>
    <property type="project" value="UniProtKB-KW"/>
</dbReference>
<dbReference type="PROSITE" id="PS00116">
    <property type="entry name" value="DNA_POLYMERASE_B"/>
    <property type="match status" value="1"/>
</dbReference>
<dbReference type="FunFam" id="1.10.132.60:FF:000007">
    <property type="entry name" value="DNA polymerase"/>
    <property type="match status" value="1"/>
</dbReference>
<keyword evidence="6 20" id="KW-0548">Nucleotidyltransferase</keyword>
<dbReference type="GO" id="GO:0006260">
    <property type="term" value="P:DNA replication"/>
    <property type="evidence" value="ECO:0007669"/>
    <property type="project" value="UniProtKB-KW"/>
</dbReference>
<protein>
    <recommendedName>
        <fullName evidence="20">DNA polymerase</fullName>
        <ecNumber evidence="20">2.7.7.7</ecNumber>
    </recommendedName>
</protein>
<name>A0A8T2UL79_CERRI</name>
<evidence type="ECO:0000256" key="6">
    <source>
        <dbReference type="ARBA" id="ARBA00022695"/>
    </source>
</evidence>
<feature type="domain" description="DNA-directed DNA polymerase family B multifunctional" evidence="22">
    <location>
        <begin position="1309"/>
        <end position="1757"/>
    </location>
</feature>
<evidence type="ECO:0000256" key="2">
    <source>
        <dbReference type="ARBA" id="ARBA00004123"/>
    </source>
</evidence>
<keyword evidence="27" id="KW-1185">Reference proteome</keyword>